<name>A0A101M473_PICGL</name>
<dbReference type="AlphaFoldDB" id="A0A101M473"/>
<sequence>MNCYFIGVTNPVIGSDRITFKHCLLLYYCSLLQTLVQYWVPAACSTLPEAEKKSISWMLMFPSLYSSLPRNG</sequence>
<comment type="caution">
    <text evidence="1">The sequence shown here is derived from an EMBL/GenBank/DDBJ whole genome shotgun (WGS) entry which is preliminary data.</text>
</comment>
<accession>A0A101M473</accession>
<gene>
    <name evidence="1" type="ORF">ABT39_MTgene483</name>
</gene>
<geneLocation type="mitochondrion" evidence="1"/>
<keyword evidence="1" id="KW-0496">Mitochondrion</keyword>
<organism evidence="1">
    <name type="scientific">Picea glauca</name>
    <name type="common">White spruce</name>
    <name type="synonym">Pinus glauca</name>
    <dbReference type="NCBI Taxonomy" id="3330"/>
    <lineage>
        <taxon>Eukaryota</taxon>
        <taxon>Viridiplantae</taxon>
        <taxon>Streptophyta</taxon>
        <taxon>Embryophyta</taxon>
        <taxon>Tracheophyta</taxon>
        <taxon>Spermatophyta</taxon>
        <taxon>Pinopsida</taxon>
        <taxon>Pinidae</taxon>
        <taxon>Conifers I</taxon>
        <taxon>Pinales</taxon>
        <taxon>Pinaceae</taxon>
        <taxon>Picea</taxon>
    </lineage>
</organism>
<protein>
    <submittedName>
        <fullName evidence="1">Uncharacterized protein</fullName>
    </submittedName>
</protein>
<dbReference type="EMBL" id="LKAM01000001">
    <property type="protein sequence ID" value="KUM50639.1"/>
    <property type="molecule type" value="Genomic_DNA"/>
</dbReference>
<proteinExistence type="predicted"/>
<evidence type="ECO:0000313" key="1">
    <source>
        <dbReference type="EMBL" id="KUM50639.1"/>
    </source>
</evidence>
<reference evidence="1" key="1">
    <citation type="journal article" date="2015" name="Genome Biol. Evol.">
        <title>Organellar Genomes of White Spruce (Picea glauca): Assembly and Annotation.</title>
        <authorList>
            <person name="Jackman S.D."/>
            <person name="Warren R.L."/>
            <person name="Gibb E.A."/>
            <person name="Vandervalk B.P."/>
            <person name="Mohamadi H."/>
            <person name="Chu J."/>
            <person name="Raymond A."/>
            <person name="Pleasance S."/>
            <person name="Coope R."/>
            <person name="Wildung M.R."/>
            <person name="Ritland C.E."/>
            <person name="Bousquet J."/>
            <person name="Jones S.J."/>
            <person name="Bohlmann J."/>
            <person name="Birol I."/>
        </authorList>
    </citation>
    <scope>NUCLEOTIDE SEQUENCE [LARGE SCALE GENOMIC DNA]</scope>
    <source>
        <tissue evidence="1">Flushing bud</tissue>
    </source>
</reference>